<dbReference type="InterPro" id="IPR050280">
    <property type="entry name" value="OMP_Chaperone_SurA"/>
</dbReference>
<keyword evidence="4 9" id="KW-0697">Rotamase</keyword>
<evidence type="ECO:0000256" key="8">
    <source>
        <dbReference type="ARBA" id="ARBA00031484"/>
    </source>
</evidence>
<dbReference type="PROSITE" id="PS50198">
    <property type="entry name" value="PPIC_PPIASE_2"/>
    <property type="match status" value="1"/>
</dbReference>
<dbReference type="KEGG" id="mgy:MGMSRv2__3989"/>
<dbReference type="AlphaFoldDB" id="V6F6X4"/>
<protein>
    <recommendedName>
        <fullName evidence="1">Parvulin-like PPIase</fullName>
    </recommendedName>
    <alternativeName>
        <fullName evidence="7">Peptidyl-prolyl cis-trans isomerase plp</fullName>
    </alternativeName>
    <alternativeName>
        <fullName evidence="8">Rotamase plp</fullName>
    </alternativeName>
</protein>
<dbReference type="PANTHER" id="PTHR47637">
    <property type="entry name" value="CHAPERONE SURA"/>
    <property type="match status" value="1"/>
</dbReference>
<dbReference type="GO" id="GO:0003755">
    <property type="term" value="F:peptidyl-prolyl cis-trans isomerase activity"/>
    <property type="evidence" value="ECO:0007669"/>
    <property type="project" value="UniProtKB-KW"/>
</dbReference>
<keyword evidence="2" id="KW-0732">Signal</keyword>
<dbReference type="InterPro" id="IPR046357">
    <property type="entry name" value="PPIase_dom_sf"/>
</dbReference>
<dbReference type="Pfam" id="PF00639">
    <property type="entry name" value="Rotamase"/>
    <property type="match status" value="1"/>
</dbReference>
<evidence type="ECO:0000256" key="9">
    <source>
        <dbReference type="PROSITE-ProRule" id="PRU00278"/>
    </source>
</evidence>
<reference evidence="11 12" key="1">
    <citation type="journal article" date="2014" name="Genome Announc.">
        <title>Complete genome sequence of Magnetospirillum gryphiswaldense MSR-1.</title>
        <authorList>
            <person name="Wang X."/>
            <person name="Wang Q."/>
            <person name="Zhang W."/>
            <person name="Wang Y."/>
            <person name="Li L."/>
            <person name="Wen T."/>
            <person name="Zhang T."/>
            <person name="Zhang Y."/>
            <person name="Xu J."/>
            <person name="Hu J."/>
            <person name="Li S."/>
            <person name="Liu L."/>
            <person name="Liu J."/>
            <person name="Jiang W."/>
            <person name="Tian J."/>
            <person name="Li Y."/>
            <person name="Schuler D."/>
            <person name="Wang L."/>
            <person name="Li J."/>
        </authorList>
    </citation>
    <scope>NUCLEOTIDE SEQUENCE [LARGE SCALE GENOMIC DNA]</scope>
    <source>
        <strain evidence="12">DSM 6361 / JCM 21280 / NBRC 15271 / MSR-1</strain>
    </source>
</reference>
<sequence>MLDCPTRPEGHGMFSRIVLTCATAALALTLWSGAQAQMLDRVVAVINDEAISYRDVEARVRLALVSSNIPDSQEARQRVVPQVLRKMIDERLQVQEAQRLGIVLSNADVDGAIATVEQQSRMPRGALLSNLARQGVDPARVREQIRADLTWMRLVTRVIGPQIRIGEEEVNDRLQSLADRQGLREVRAAEIFLPVESPDQEAEARAMGERLQEGLRQGTSFQSLARQFSRSPTSSNGGLLGWVSQGMVDDEVAAVLETLDRGQTSQLVRTSSGFYLLQVLETRIIGQSVNAEDSTVTVARMTLPVPAGAPPKADLMERAFALTRNAKSCAEFDALATKAGAPLPPRQGPVRIGELPPELKGMVAGMAANQVGVPMDTPQGIVVPMVCSRQDAMVVSPPTAEQVRRQIEDERRDMLSRRYLRNLRRAAFIDVRM</sequence>
<dbReference type="PANTHER" id="PTHR47637:SF1">
    <property type="entry name" value="CHAPERONE SURA"/>
    <property type="match status" value="1"/>
</dbReference>
<evidence type="ECO:0000256" key="3">
    <source>
        <dbReference type="ARBA" id="ARBA00022764"/>
    </source>
</evidence>
<dbReference type="Proteomes" id="UP000018922">
    <property type="component" value="Chromosome I"/>
</dbReference>
<dbReference type="Pfam" id="PF09312">
    <property type="entry name" value="SurA_N"/>
    <property type="match status" value="1"/>
</dbReference>
<feature type="domain" description="PpiC" evidence="10">
    <location>
        <begin position="183"/>
        <end position="281"/>
    </location>
</feature>
<evidence type="ECO:0000313" key="11">
    <source>
        <dbReference type="EMBL" id="CDL01204.1"/>
    </source>
</evidence>
<dbReference type="Gene3D" id="1.10.4030.10">
    <property type="entry name" value="Porin chaperone SurA, peptide-binding domain"/>
    <property type="match status" value="1"/>
</dbReference>
<gene>
    <name evidence="11" type="ordered locus">MGMSRv2__3989</name>
</gene>
<dbReference type="HOGENOM" id="CLU_034646_11_4_5"/>
<evidence type="ECO:0000256" key="2">
    <source>
        <dbReference type="ARBA" id="ARBA00022729"/>
    </source>
</evidence>
<keyword evidence="3" id="KW-0574">Periplasm</keyword>
<keyword evidence="5" id="KW-0143">Chaperone</keyword>
<dbReference type="InterPro" id="IPR027304">
    <property type="entry name" value="Trigger_fact/SurA_dom_sf"/>
</dbReference>
<keyword evidence="12" id="KW-1185">Reference proteome</keyword>
<accession>V6F6X4</accession>
<evidence type="ECO:0000256" key="4">
    <source>
        <dbReference type="ARBA" id="ARBA00023110"/>
    </source>
</evidence>
<dbReference type="eggNOG" id="COG0760">
    <property type="taxonomic scope" value="Bacteria"/>
</dbReference>
<dbReference type="InterPro" id="IPR015391">
    <property type="entry name" value="SurA_N"/>
</dbReference>
<evidence type="ECO:0000313" key="12">
    <source>
        <dbReference type="Proteomes" id="UP000018922"/>
    </source>
</evidence>
<evidence type="ECO:0000256" key="6">
    <source>
        <dbReference type="ARBA" id="ARBA00023235"/>
    </source>
</evidence>
<dbReference type="SUPFAM" id="SSF54534">
    <property type="entry name" value="FKBP-like"/>
    <property type="match status" value="2"/>
</dbReference>
<evidence type="ECO:0000256" key="7">
    <source>
        <dbReference type="ARBA" id="ARBA00030642"/>
    </source>
</evidence>
<dbReference type="Gene3D" id="3.10.50.40">
    <property type="match status" value="1"/>
</dbReference>
<name>V6F6X4_MAGGM</name>
<proteinExistence type="predicted"/>
<evidence type="ECO:0000259" key="10">
    <source>
        <dbReference type="PROSITE" id="PS50198"/>
    </source>
</evidence>
<dbReference type="EMBL" id="HG794546">
    <property type="protein sequence ID" value="CDL01204.1"/>
    <property type="molecule type" value="Genomic_DNA"/>
</dbReference>
<evidence type="ECO:0000256" key="1">
    <source>
        <dbReference type="ARBA" id="ARBA00018370"/>
    </source>
</evidence>
<dbReference type="STRING" id="1430440.MGMSRv2__3989"/>
<dbReference type="SUPFAM" id="SSF109998">
    <property type="entry name" value="Triger factor/SurA peptide-binding domain-like"/>
    <property type="match status" value="1"/>
</dbReference>
<keyword evidence="6 9" id="KW-0413">Isomerase</keyword>
<evidence type="ECO:0000256" key="5">
    <source>
        <dbReference type="ARBA" id="ARBA00023186"/>
    </source>
</evidence>
<dbReference type="InterPro" id="IPR000297">
    <property type="entry name" value="PPIase_PpiC"/>
</dbReference>
<organism evidence="11 12">
    <name type="scientific">Magnetospirillum gryphiswaldense (strain DSM 6361 / JCM 21280 / NBRC 15271 / MSR-1)</name>
    <dbReference type="NCBI Taxonomy" id="431944"/>
    <lineage>
        <taxon>Bacteria</taxon>
        <taxon>Pseudomonadati</taxon>
        <taxon>Pseudomonadota</taxon>
        <taxon>Alphaproteobacteria</taxon>
        <taxon>Rhodospirillales</taxon>
        <taxon>Rhodospirillaceae</taxon>
        <taxon>Magnetospirillum</taxon>
    </lineage>
</organism>